<evidence type="ECO:0000313" key="3">
    <source>
        <dbReference type="Proteomes" id="UP000011625"/>
    </source>
</evidence>
<feature type="compositionally biased region" description="Basic and acidic residues" evidence="1">
    <location>
        <begin position="111"/>
        <end position="123"/>
    </location>
</feature>
<evidence type="ECO:0000256" key="1">
    <source>
        <dbReference type="SAM" id="MobiDB-lite"/>
    </source>
</evidence>
<protein>
    <submittedName>
        <fullName evidence="2">Uncharacterized protein</fullName>
    </submittedName>
</protein>
<accession>M0MR10</accession>
<name>M0MR10_9EURY</name>
<comment type="caution">
    <text evidence="2">The sequence shown here is derived from an EMBL/GenBank/DDBJ whole genome shotgun (WGS) entry which is preliminary data.</text>
</comment>
<dbReference type="AlphaFoldDB" id="M0MR10"/>
<dbReference type="STRING" id="1227456.C450_20781"/>
<feature type="region of interest" description="Disordered" evidence="1">
    <location>
        <begin position="1"/>
        <end position="21"/>
    </location>
</feature>
<gene>
    <name evidence="2" type="ORF">C450_20781</name>
</gene>
<feature type="region of interest" description="Disordered" evidence="1">
    <location>
        <begin position="42"/>
        <end position="191"/>
    </location>
</feature>
<sequence>MSDDTPTITQQYAFSVGEDGETDGIEAAEESIETSLEAFGANVDHRERDSQIDQPEATTFGVDDRPEATSADAGEQGSLFADTEDDQQTLTGERAASQCLFETDESDDDAPETHAGSDDRADEPTANTAADDEAPRALADGGRVEDDHEDDALTPAMLAGTPVGGPGGSAACDSCNRRLTDGHREHDLDDKDPDTVVVYATRVRDTDKWSLRWVSCEDCGPPGDGEADEPGEVVATATLTFDARIDGFALADPELPNHGH</sequence>
<reference evidence="2 3" key="1">
    <citation type="journal article" date="2014" name="PLoS Genet.">
        <title>Phylogenetically driven sequencing of extremely halophilic archaea reveals strategies for static and dynamic osmo-response.</title>
        <authorList>
            <person name="Becker E.A."/>
            <person name="Seitzer P.M."/>
            <person name="Tritt A."/>
            <person name="Larsen D."/>
            <person name="Krusor M."/>
            <person name="Yao A.I."/>
            <person name="Wu D."/>
            <person name="Madern D."/>
            <person name="Eisen J.A."/>
            <person name="Darling A.E."/>
            <person name="Facciotti M.T."/>
        </authorList>
    </citation>
    <scope>NUCLEOTIDE SEQUENCE [LARGE SCALE GENOMIC DNA]</scope>
    <source>
        <strain evidence="2 3">DSM 8989</strain>
    </source>
</reference>
<organism evidence="2 3">
    <name type="scientific">Halococcus salifodinae DSM 8989</name>
    <dbReference type="NCBI Taxonomy" id="1227456"/>
    <lineage>
        <taxon>Archaea</taxon>
        <taxon>Methanobacteriati</taxon>
        <taxon>Methanobacteriota</taxon>
        <taxon>Stenosarchaea group</taxon>
        <taxon>Halobacteria</taxon>
        <taxon>Halobacteriales</taxon>
        <taxon>Halococcaceae</taxon>
        <taxon>Halococcus</taxon>
    </lineage>
</organism>
<dbReference type="PATRIC" id="fig|1227456.3.peg.4190"/>
<keyword evidence="3" id="KW-1185">Reference proteome</keyword>
<proteinExistence type="predicted"/>
<dbReference type="EMBL" id="AOME01000108">
    <property type="protein sequence ID" value="EMA47793.1"/>
    <property type="molecule type" value="Genomic_DNA"/>
</dbReference>
<feature type="compositionally biased region" description="Basic and acidic residues" evidence="1">
    <location>
        <begin position="175"/>
        <end position="189"/>
    </location>
</feature>
<dbReference type="RefSeq" id="WP_005047086.1">
    <property type="nucleotide sequence ID" value="NZ_AOME01000108.1"/>
</dbReference>
<evidence type="ECO:0000313" key="2">
    <source>
        <dbReference type="EMBL" id="EMA47793.1"/>
    </source>
</evidence>
<feature type="compositionally biased region" description="Polar residues" evidence="1">
    <location>
        <begin position="1"/>
        <end position="13"/>
    </location>
</feature>
<dbReference type="Proteomes" id="UP000011625">
    <property type="component" value="Unassembled WGS sequence"/>
</dbReference>